<dbReference type="SMART" id="SM00487">
    <property type="entry name" value="DEXDc"/>
    <property type="match status" value="1"/>
</dbReference>
<feature type="compositionally biased region" description="Basic and acidic residues" evidence="7">
    <location>
        <begin position="388"/>
        <end position="406"/>
    </location>
</feature>
<keyword evidence="1" id="KW-0547">Nucleotide-binding</keyword>
<dbReference type="GO" id="GO:0005524">
    <property type="term" value="F:ATP binding"/>
    <property type="evidence" value="ECO:0007669"/>
    <property type="project" value="UniProtKB-KW"/>
</dbReference>
<dbReference type="InterPro" id="IPR044742">
    <property type="entry name" value="DEAD/DEAH_RhlB"/>
</dbReference>
<proteinExistence type="inferred from homology"/>
<dbReference type="OrthoDB" id="9805696at2"/>
<dbReference type="PROSITE" id="PS51194">
    <property type="entry name" value="HELICASE_CTER"/>
    <property type="match status" value="1"/>
</dbReference>
<protein>
    <submittedName>
        <fullName evidence="11">ATP-dependent RNA helicase DeaD</fullName>
    </submittedName>
</protein>
<dbReference type="Pfam" id="PF00270">
    <property type="entry name" value="DEAD"/>
    <property type="match status" value="1"/>
</dbReference>
<comment type="similarity">
    <text evidence="5">Belongs to the DEAD box helicase family.</text>
</comment>
<dbReference type="EMBL" id="FQZL01000005">
    <property type="protein sequence ID" value="SHI59318.1"/>
    <property type="molecule type" value="Genomic_DNA"/>
</dbReference>
<dbReference type="CDD" id="cd18787">
    <property type="entry name" value="SF2_C_DEAD"/>
    <property type="match status" value="1"/>
</dbReference>
<feature type="domain" description="Helicase ATP-binding" evidence="8">
    <location>
        <begin position="33"/>
        <end position="203"/>
    </location>
</feature>
<dbReference type="GO" id="GO:0016787">
    <property type="term" value="F:hydrolase activity"/>
    <property type="evidence" value="ECO:0007669"/>
    <property type="project" value="UniProtKB-KW"/>
</dbReference>
<evidence type="ECO:0000259" key="10">
    <source>
        <dbReference type="PROSITE" id="PS51195"/>
    </source>
</evidence>
<keyword evidence="3 11" id="KW-0347">Helicase</keyword>
<dbReference type="InterPro" id="IPR001650">
    <property type="entry name" value="Helicase_C-like"/>
</dbReference>
<dbReference type="Proteomes" id="UP000184052">
    <property type="component" value="Unassembled WGS sequence"/>
</dbReference>
<accession>A0A1M6CF38</accession>
<dbReference type="SMART" id="SM00490">
    <property type="entry name" value="HELICc"/>
    <property type="match status" value="1"/>
</dbReference>
<dbReference type="STRING" id="1121476.SAMN02745751_00677"/>
<evidence type="ECO:0000256" key="5">
    <source>
        <dbReference type="ARBA" id="ARBA00038437"/>
    </source>
</evidence>
<feature type="short sequence motif" description="Q motif" evidence="6">
    <location>
        <begin position="2"/>
        <end position="30"/>
    </location>
</feature>
<feature type="domain" description="DEAD-box RNA helicase Q" evidence="10">
    <location>
        <begin position="2"/>
        <end position="30"/>
    </location>
</feature>
<sequence length="453" mass="51884">MNKFKKFGLNENLINNLSNQGINTPTQVQEQTIPKILKKMDVLAEAQTGTGKTLAFLLPMFQKFDTDSRNIQGLVITPTRELALQITEEAGKLAVNTDVRILSVYGGQDINSQLRKLRNDVTLVIATPGRLLDHLNRKTINIDNLTTLVLDEADQMLHIGFKDEVETILKKTNKNKQMLCFSATLDSRVKRIAYKFMNDPVEVAVQKKSITLDAIRQKVIRCSDRHKEEALFNEFDKTNPFMAIIFCRTKRRADALEAHMTEKKYLCNKLHGDMTQNARQKVMKSFRDCKYQYLIATDVASRGLDISGVTHIYNYDVPESPETYIHRIGRTGRMGETGIAVTFLTPKDRLLMNSIEKEIRMKLPKEDYKNGYSSDEGKISVSGHRRKHDGDEKLDWDRSSSEEGKQGHRRNPRKSASKRSGKNRRDNKNSPYFKKNPKDQATKKSRKKNSRDA</sequence>
<keyword evidence="4" id="KW-0067">ATP-binding</keyword>
<evidence type="ECO:0000256" key="3">
    <source>
        <dbReference type="ARBA" id="ARBA00022806"/>
    </source>
</evidence>
<dbReference type="PROSITE" id="PS51192">
    <property type="entry name" value="HELICASE_ATP_BIND_1"/>
    <property type="match status" value="1"/>
</dbReference>
<dbReference type="GO" id="GO:0005829">
    <property type="term" value="C:cytosol"/>
    <property type="evidence" value="ECO:0007669"/>
    <property type="project" value="TreeGrafter"/>
</dbReference>
<name>A0A1M6CF38_9FIRM</name>
<evidence type="ECO:0000256" key="4">
    <source>
        <dbReference type="ARBA" id="ARBA00022840"/>
    </source>
</evidence>
<dbReference type="PROSITE" id="PS51195">
    <property type="entry name" value="Q_MOTIF"/>
    <property type="match status" value="1"/>
</dbReference>
<organism evidence="11 12">
    <name type="scientific">Dethiosulfatibacter aminovorans DSM 17477</name>
    <dbReference type="NCBI Taxonomy" id="1121476"/>
    <lineage>
        <taxon>Bacteria</taxon>
        <taxon>Bacillati</taxon>
        <taxon>Bacillota</taxon>
        <taxon>Tissierellia</taxon>
        <taxon>Dethiosulfatibacter</taxon>
    </lineage>
</organism>
<dbReference type="Gene3D" id="3.40.50.300">
    <property type="entry name" value="P-loop containing nucleotide triphosphate hydrolases"/>
    <property type="match status" value="2"/>
</dbReference>
<dbReference type="GO" id="GO:0003724">
    <property type="term" value="F:RNA helicase activity"/>
    <property type="evidence" value="ECO:0007669"/>
    <property type="project" value="InterPro"/>
</dbReference>
<gene>
    <name evidence="11" type="ORF">SAMN02745751_00677</name>
</gene>
<evidence type="ECO:0000313" key="11">
    <source>
        <dbReference type="EMBL" id="SHI59318.1"/>
    </source>
</evidence>
<evidence type="ECO:0000259" key="9">
    <source>
        <dbReference type="PROSITE" id="PS51194"/>
    </source>
</evidence>
<evidence type="ECO:0000259" key="8">
    <source>
        <dbReference type="PROSITE" id="PS51192"/>
    </source>
</evidence>
<dbReference type="InterPro" id="IPR011545">
    <property type="entry name" value="DEAD/DEAH_box_helicase_dom"/>
</dbReference>
<evidence type="ECO:0000256" key="6">
    <source>
        <dbReference type="PROSITE-ProRule" id="PRU00552"/>
    </source>
</evidence>
<feature type="domain" description="Helicase C-terminal" evidence="9">
    <location>
        <begin position="214"/>
        <end position="376"/>
    </location>
</feature>
<evidence type="ECO:0000256" key="7">
    <source>
        <dbReference type="SAM" id="MobiDB-lite"/>
    </source>
</evidence>
<feature type="region of interest" description="Disordered" evidence="7">
    <location>
        <begin position="367"/>
        <end position="453"/>
    </location>
</feature>
<keyword evidence="2" id="KW-0378">Hydrolase</keyword>
<evidence type="ECO:0000256" key="1">
    <source>
        <dbReference type="ARBA" id="ARBA00022741"/>
    </source>
</evidence>
<dbReference type="CDD" id="cd00268">
    <property type="entry name" value="DEADc"/>
    <property type="match status" value="1"/>
</dbReference>
<dbReference type="Pfam" id="PF00271">
    <property type="entry name" value="Helicase_C"/>
    <property type="match status" value="1"/>
</dbReference>
<feature type="compositionally biased region" description="Basic residues" evidence="7">
    <location>
        <begin position="407"/>
        <end position="422"/>
    </location>
</feature>
<feature type="compositionally biased region" description="Basic residues" evidence="7">
    <location>
        <begin position="443"/>
        <end position="453"/>
    </location>
</feature>
<dbReference type="SUPFAM" id="SSF52540">
    <property type="entry name" value="P-loop containing nucleoside triphosphate hydrolases"/>
    <property type="match status" value="1"/>
</dbReference>
<reference evidence="11 12" key="1">
    <citation type="submission" date="2016-11" db="EMBL/GenBank/DDBJ databases">
        <authorList>
            <person name="Jaros S."/>
            <person name="Januszkiewicz K."/>
            <person name="Wedrychowicz H."/>
        </authorList>
    </citation>
    <scope>NUCLEOTIDE SEQUENCE [LARGE SCALE GENOMIC DNA]</scope>
    <source>
        <strain evidence="11 12">DSM 17477</strain>
    </source>
</reference>
<dbReference type="InterPro" id="IPR027417">
    <property type="entry name" value="P-loop_NTPase"/>
</dbReference>
<dbReference type="PANTHER" id="PTHR47959">
    <property type="entry name" value="ATP-DEPENDENT RNA HELICASE RHLE-RELATED"/>
    <property type="match status" value="1"/>
</dbReference>
<dbReference type="InterPro" id="IPR014001">
    <property type="entry name" value="Helicase_ATP-bd"/>
</dbReference>
<dbReference type="InterPro" id="IPR014014">
    <property type="entry name" value="RNA_helicase_DEAD_Q_motif"/>
</dbReference>
<dbReference type="GO" id="GO:0003676">
    <property type="term" value="F:nucleic acid binding"/>
    <property type="evidence" value="ECO:0007669"/>
    <property type="project" value="InterPro"/>
</dbReference>
<dbReference type="InterPro" id="IPR050079">
    <property type="entry name" value="DEAD_box_RNA_helicase"/>
</dbReference>
<evidence type="ECO:0000256" key="2">
    <source>
        <dbReference type="ARBA" id="ARBA00022801"/>
    </source>
</evidence>
<dbReference type="PANTHER" id="PTHR47959:SF1">
    <property type="entry name" value="ATP-DEPENDENT RNA HELICASE DBPA"/>
    <property type="match status" value="1"/>
</dbReference>
<dbReference type="AlphaFoldDB" id="A0A1M6CF38"/>
<evidence type="ECO:0000313" key="12">
    <source>
        <dbReference type="Proteomes" id="UP000184052"/>
    </source>
</evidence>
<keyword evidence="12" id="KW-1185">Reference proteome</keyword>